<dbReference type="GO" id="GO:0060236">
    <property type="term" value="P:regulation of mitotic spindle organization"/>
    <property type="evidence" value="ECO:0007669"/>
    <property type="project" value="TreeGrafter"/>
</dbReference>
<dbReference type="GO" id="GO:1902412">
    <property type="term" value="P:regulation of mitotic cytokinesis"/>
    <property type="evidence" value="ECO:0007669"/>
    <property type="project" value="InterPro"/>
</dbReference>
<dbReference type="PROSITE" id="PS50088">
    <property type="entry name" value="ANK_REPEAT"/>
    <property type="match status" value="3"/>
</dbReference>
<keyword evidence="5" id="KW-1185">Reference proteome</keyword>
<reference evidence="4" key="1">
    <citation type="submission" date="2020-08" db="EMBL/GenBank/DDBJ databases">
        <title>Chromosome-level assembly of Southern catfish (Silurus meridionalis) provides insights into visual adaptation to the nocturnal and benthic lifestyles.</title>
        <authorList>
            <person name="Zhang Y."/>
            <person name="Wang D."/>
            <person name="Peng Z."/>
        </authorList>
    </citation>
    <scope>NUCLEOTIDE SEQUENCE</scope>
    <source>
        <strain evidence="4">SWU-2019-XX</strain>
        <tissue evidence="4">Muscle</tissue>
    </source>
</reference>
<dbReference type="Pfam" id="PF12796">
    <property type="entry name" value="Ank_2"/>
    <property type="match status" value="1"/>
</dbReference>
<name>A0A8T0BI05_SILME</name>
<dbReference type="GO" id="GO:0007080">
    <property type="term" value="P:mitotic metaphase chromosome alignment"/>
    <property type="evidence" value="ECO:0007669"/>
    <property type="project" value="TreeGrafter"/>
</dbReference>
<organism evidence="4 5">
    <name type="scientific">Silurus meridionalis</name>
    <name type="common">Southern catfish</name>
    <name type="synonym">Silurus soldatovi meridionalis</name>
    <dbReference type="NCBI Taxonomy" id="175797"/>
    <lineage>
        <taxon>Eukaryota</taxon>
        <taxon>Metazoa</taxon>
        <taxon>Chordata</taxon>
        <taxon>Craniata</taxon>
        <taxon>Vertebrata</taxon>
        <taxon>Euteleostomi</taxon>
        <taxon>Actinopterygii</taxon>
        <taxon>Neopterygii</taxon>
        <taxon>Teleostei</taxon>
        <taxon>Ostariophysi</taxon>
        <taxon>Siluriformes</taxon>
        <taxon>Siluridae</taxon>
        <taxon>Silurus</taxon>
    </lineage>
</organism>
<keyword evidence="1" id="KW-0040">ANK repeat</keyword>
<keyword evidence="2" id="KW-0175">Coiled coil</keyword>
<dbReference type="SMART" id="SM00248">
    <property type="entry name" value="ANK"/>
    <property type="match status" value="4"/>
</dbReference>
<dbReference type="GO" id="GO:0031116">
    <property type="term" value="P:positive regulation of microtubule polymerization"/>
    <property type="evidence" value="ECO:0007669"/>
    <property type="project" value="TreeGrafter"/>
</dbReference>
<dbReference type="PRINTS" id="PR01415">
    <property type="entry name" value="ANKYRIN"/>
</dbReference>
<feature type="repeat" description="ANK" evidence="1">
    <location>
        <begin position="111"/>
        <end position="147"/>
    </location>
</feature>
<dbReference type="AlphaFoldDB" id="A0A8T0BI05"/>
<dbReference type="EMBL" id="JABFDY010000006">
    <property type="protein sequence ID" value="KAF7706605.1"/>
    <property type="molecule type" value="Genomic_DNA"/>
</dbReference>
<evidence type="ECO:0000313" key="5">
    <source>
        <dbReference type="Proteomes" id="UP000606274"/>
    </source>
</evidence>
<dbReference type="PANTHER" id="PTHR24160">
    <property type="entry name" value="ANKYRIN REPEAT DOMAIN-CONTAINING PROTEIN 53"/>
    <property type="match status" value="1"/>
</dbReference>
<protein>
    <recommendedName>
        <fullName evidence="6">Ankyrin repeat domain-containing protein 53</fullName>
    </recommendedName>
</protein>
<evidence type="ECO:0000256" key="2">
    <source>
        <dbReference type="SAM" id="Coils"/>
    </source>
</evidence>
<evidence type="ECO:0000256" key="1">
    <source>
        <dbReference type="PROSITE-ProRule" id="PRU00023"/>
    </source>
</evidence>
<dbReference type="InterPro" id="IPR036770">
    <property type="entry name" value="Ankyrin_rpt-contain_sf"/>
</dbReference>
<sequence>MHKHHITYPDSARCHCACVTMVTAERVNKPVMADARPAVARELPTRDLFHAAVCGDPKWLCLSLERVQSPSQQHNKQGLTVLHVAAQHGQLNCLKLLLESSTVDVNARCPHGRTPLHMTLSPESKPNSFCCLTYLLEHGAEPNVSTDNGLTPLHMAAAEGLKECVEMLVSVGADTHALDWRGHTPFELACLWGHRAVARFLKNAMWHRDKEIEMEKRQELQTLKKNMMRLHRKAEEMQELARVAIREQNFSEWVERKGLRNIKSPTPGSWALSHHCCHSDEPVKKHHATQSKSRDMWNISSNPSRPPPTNISRSKTARISVHPEEAADEPNLRQSVTLHHIGHCQILCTASWDGVQQPVPDLPLDVIQKGLFSSEFPSRISGSLQLQCSNVLDVPHRRGAHRTEASPWTEVVMHLAEELQPGHY</sequence>
<dbReference type="PROSITE" id="PS50297">
    <property type="entry name" value="ANK_REP_REGION"/>
    <property type="match status" value="2"/>
</dbReference>
<feature type="region of interest" description="Disordered" evidence="3">
    <location>
        <begin position="286"/>
        <end position="316"/>
    </location>
</feature>
<dbReference type="InterPro" id="IPR042335">
    <property type="entry name" value="ANKRD53"/>
</dbReference>
<proteinExistence type="predicted"/>
<evidence type="ECO:0000256" key="3">
    <source>
        <dbReference type="SAM" id="MobiDB-lite"/>
    </source>
</evidence>
<feature type="repeat" description="ANK" evidence="1">
    <location>
        <begin position="77"/>
        <end position="99"/>
    </location>
</feature>
<accession>A0A8T0BI05</accession>
<dbReference type="Gene3D" id="1.25.40.20">
    <property type="entry name" value="Ankyrin repeat-containing domain"/>
    <property type="match status" value="2"/>
</dbReference>
<evidence type="ECO:0000313" key="4">
    <source>
        <dbReference type="EMBL" id="KAF7706605.1"/>
    </source>
</evidence>
<dbReference type="GO" id="GO:0000922">
    <property type="term" value="C:spindle pole"/>
    <property type="evidence" value="ECO:0007669"/>
    <property type="project" value="TreeGrafter"/>
</dbReference>
<dbReference type="Pfam" id="PF00023">
    <property type="entry name" value="Ank"/>
    <property type="match status" value="1"/>
</dbReference>
<dbReference type="Proteomes" id="UP000606274">
    <property type="component" value="Unassembled WGS sequence"/>
</dbReference>
<dbReference type="InterPro" id="IPR002110">
    <property type="entry name" value="Ankyrin_rpt"/>
</dbReference>
<gene>
    <name evidence="4" type="ORF">HF521_019859</name>
</gene>
<feature type="coiled-coil region" evidence="2">
    <location>
        <begin position="213"/>
        <end position="247"/>
    </location>
</feature>
<comment type="caution">
    <text evidence="4">The sequence shown here is derived from an EMBL/GenBank/DDBJ whole genome shotgun (WGS) entry which is preliminary data.</text>
</comment>
<evidence type="ECO:0008006" key="6">
    <source>
        <dbReference type="Google" id="ProtNLM"/>
    </source>
</evidence>
<feature type="repeat" description="ANK" evidence="1">
    <location>
        <begin position="148"/>
        <end position="180"/>
    </location>
</feature>
<dbReference type="SUPFAM" id="SSF48403">
    <property type="entry name" value="Ankyrin repeat"/>
    <property type="match status" value="1"/>
</dbReference>
<dbReference type="PANTHER" id="PTHR24160:SF1">
    <property type="entry name" value="ANKYRIN REPEAT DOMAIN-CONTAINING PROTEIN 53"/>
    <property type="match status" value="1"/>
</dbReference>